<dbReference type="GO" id="GO:0016020">
    <property type="term" value="C:membrane"/>
    <property type="evidence" value="ECO:0007669"/>
    <property type="project" value="UniProtKB-SubCell"/>
</dbReference>
<evidence type="ECO:0000256" key="2">
    <source>
        <dbReference type="ARBA" id="ARBA00022692"/>
    </source>
</evidence>
<organism evidence="9 10">
    <name type="scientific">Virgisporangium aurantiacum</name>
    <dbReference type="NCBI Taxonomy" id="175570"/>
    <lineage>
        <taxon>Bacteria</taxon>
        <taxon>Bacillati</taxon>
        <taxon>Actinomycetota</taxon>
        <taxon>Actinomycetes</taxon>
        <taxon>Micromonosporales</taxon>
        <taxon>Micromonosporaceae</taxon>
        <taxon>Virgisporangium</taxon>
    </lineage>
</organism>
<dbReference type="InterPro" id="IPR018929">
    <property type="entry name" value="DUF2510"/>
</dbReference>
<evidence type="ECO:0000256" key="1">
    <source>
        <dbReference type="ARBA" id="ARBA00004141"/>
    </source>
</evidence>
<feature type="transmembrane region" description="Helical" evidence="6">
    <location>
        <begin position="306"/>
        <end position="324"/>
    </location>
</feature>
<feature type="domain" description="DUF2510" evidence="8">
    <location>
        <begin position="12"/>
        <end position="44"/>
    </location>
</feature>
<accession>A0A8J3YYH4</accession>
<feature type="compositionally biased region" description="Pro residues" evidence="5">
    <location>
        <begin position="205"/>
        <end position="223"/>
    </location>
</feature>
<keyword evidence="10" id="KW-1185">Reference proteome</keyword>
<feature type="compositionally biased region" description="Pro residues" evidence="5">
    <location>
        <begin position="41"/>
        <end position="59"/>
    </location>
</feature>
<gene>
    <name evidence="9" type="ORF">Vau01_015300</name>
</gene>
<evidence type="ECO:0008006" key="11">
    <source>
        <dbReference type="Google" id="ProtNLM"/>
    </source>
</evidence>
<dbReference type="Proteomes" id="UP000612585">
    <property type="component" value="Unassembled WGS sequence"/>
</dbReference>
<dbReference type="PANTHER" id="PTHR48125">
    <property type="entry name" value="LP07818P1"/>
    <property type="match status" value="1"/>
</dbReference>
<feature type="domain" description="RDD" evidence="7">
    <location>
        <begin position="244"/>
        <end position="405"/>
    </location>
</feature>
<proteinExistence type="predicted"/>
<feature type="compositionally biased region" description="Low complexity" evidence="5">
    <location>
        <begin position="413"/>
        <end position="424"/>
    </location>
</feature>
<dbReference type="EMBL" id="BOPG01000009">
    <property type="protein sequence ID" value="GIJ54014.1"/>
    <property type="molecule type" value="Genomic_DNA"/>
</dbReference>
<dbReference type="PANTHER" id="PTHR48125:SF12">
    <property type="entry name" value="AT HOOK TRANSCRIPTION FACTOR FAMILY-RELATED"/>
    <property type="match status" value="1"/>
</dbReference>
<dbReference type="Pfam" id="PF10708">
    <property type="entry name" value="DUF2510"/>
    <property type="match status" value="1"/>
</dbReference>
<feature type="transmembrane region" description="Helical" evidence="6">
    <location>
        <begin position="366"/>
        <end position="392"/>
    </location>
</feature>
<keyword evidence="4 6" id="KW-0472">Membrane</keyword>
<feature type="compositionally biased region" description="Low complexity" evidence="5">
    <location>
        <begin position="60"/>
        <end position="151"/>
    </location>
</feature>
<comment type="caution">
    <text evidence="9">The sequence shown here is derived from an EMBL/GenBank/DDBJ whole genome shotgun (WGS) entry which is preliminary data.</text>
</comment>
<comment type="subcellular location">
    <subcellularLocation>
        <location evidence="1">Membrane</location>
        <topology evidence="1">Multi-pass membrane protein</topology>
    </subcellularLocation>
</comment>
<name>A0A8J3YYH4_9ACTN</name>
<sequence length="433" mass="45714">MERSEPVSGIAPGWYRDPVDPTIQRYWDGEGYLGEPLPADATPPPGPPADATPPPPPAQTSPTQTNPAQASPAQASPAPVSPAQASPAQTGQTQAGHTQGSHTQGSQTQGSQTQASQGGQAQAGQGSQTQGSQTQASQGGQAQAGQGSQTQDPQSQAPSTHGAGVANSAPAQISAPPQSPPPGPYPPGGPYQPFAPGQAGQQGPMTPPYGTPPPPGIQPGGPMPGWPAYPRLVLPAPRPHGYRLAGLGARFVARFVDTLAVLGLNILVNGYFVYQYYKINLPFWQEISRRFYAGESTAGVEPPERSSTLLIIILILAAALWFAYEVPAHANNGQTLGKRLLGIKVMRLESDEALGFRRSIRRWNTLGLPTLLWTCFGLGFVLQFVDCLWAAIDRPMHQALHDKSAVTVVVQAEPRPTPEQQTQPNHDQQGRPA</sequence>
<evidence type="ECO:0000313" key="10">
    <source>
        <dbReference type="Proteomes" id="UP000612585"/>
    </source>
</evidence>
<evidence type="ECO:0000256" key="5">
    <source>
        <dbReference type="SAM" id="MobiDB-lite"/>
    </source>
</evidence>
<feature type="region of interest" description="Disordered" evidence="5">
    <location>
        <begin position="413"/>
        <end position="433"/>
    </location>
</feature>
<feature type="transmembrane region" description="Helical" evidence="6">
    <location>
        <begin position="251"/>
        <end position="274"/>
    </location>
</feature>
<evidence type="ECO:0000259" key="7">
    <source>
        <dbReference type="Pfam" id="PF06271"/>
    </source>
</evidence>
<dbReference type="AlphaFoldDB" id="A0A8J3YYH4"/>
<keyword evidence="2 6" id="KW-0812">Transmembrane</keyword>
<feature type="compositionally biased region" description="Low complexity" evidence="5">
    <location>
        <begin position="166"/>
        <end position="176"/>
    </location>
</feature>
<evidence type="ECO:0000313" key="9">
    <source>
        <dbReference type="EMBL" id="GIJ54014.1"/>
    </source>
</evidence>
<protein>
    <recommendedName>
        <fullName evidence="11">RDD family protein</fullName>
    </recommendedName>
</protein>
<feature type="region of interest" description="Disordered" evidence="5">
    <location>
        <begin position="1"/>
        <end position="223"/>
    </location>
</feature>
<evidence type="ECO:0000259" key="8">
    <source>
        <dbReference type="Pfam" id="PF10708"/>
    </source>
</evidence>
<reference evidence="9" key="1">
    <citation type="submission" date="2021-01" db="EMBL/GenBank/DDBJ databases">
        <title>Whole genome shotgun sequence of Virgisporangium aurantiacum NBRC 16421.</title>
        <authorList>
            <person name="Komaki H."/>
            <person name="Tamura T."/>
        </authorList>
    </citation>
    <scope>NUCLEOTIDE SEQUENCE</scope>
    <source>
        <strain evidence="9">NBRC 16421</strain>
    </source>
</reference>
<feature type="compositionally biased region" description="Low complexity" evidence="5">
    <location>
        <begin position="191"/>
        <end position="204"/>
    </location>
</feature>
<evidence type="ECO:0000256" key="4">
    <source>
        <dbReference type="ARBA" id="ARBA00023136"/>
    </source>
</evidence>
<evidence type="ECO:0000256" key="3">
    <source>
        <dbReference type="ARBA" id="ARBA00022989"/>
    </source>
</evidence>
<keyword evidence="3 6" id="KW-1133">Transmembrane helix</keyword>
<dbReference type="InterPro" id="IPR010432">
    <property type="entry name" value="RDD"/>
</dbReference>
<dbReference type="Pfam" id="PF06271">
    <property type="entry name" value="RDD"/>
    <property type="match status" value="1"/>
</dbReference>
<evidence type="ECO:0000256" key="6">
    <source>
        <dbReference type="SAM" id="Phobius"/>
    </source>
</evidence>
<feature type="compositionally biased region" description="Pro residues" evidence="5">
    <location>
        <begin position="177"/>
        <end position="190"/>
    </location>
</feature>